<evidence type="ECO:0000313" key="3">
    <source>
        <dbReference type="EMBL" id="APX99399.1"/>
    </source>
</evidence>
<dbReference type="Gene3D" id="3.30.160.670">
    <property type="match status" value="1"/>
</dbReference>
<evidence type="ECO:0000313" key="4">
    <source>
        <dbReference type="Proteomes" id="UP000187506"/>
    </source>
</evidence>
<dbReference type="AlphaFoldDB" id="A0AAC9LJD7"/>
<dbReference type="KEGG" id="lvn:BWR22_03430"/>
<proteinExistence type="predicted"/>
<feature type="chain" id="PRO_5041948767" description="DUF4136 domain-containing protein" evidence="1">
    <location>
        <begin position="24"/>
        <end position="174"/>
    </location>
</feature>
<feature type="domain" description="DUF4136" evidence="2">
    <location>
        <begin position="21"/>
        <end position="171"/>
    </location>
</feature>
<dbReference type="Pfam" id="PF13590">
    <property type="entry name" value="DUF4136"/>
    <property type="match status" value="1"/>
</dbReference>
<organism evidence="3 4">
    <name type="scientific">Lacinutrix venerupis</name>
    <dbReference type="NCBI Taxonomy" id="1486034"/>
    <lineage>
        <taxon>Bacteria</taxon>
        <taxon>Pseudomonadati</taxon>
        <taxon>Bacteroidota</taxon>
        <taxon>Flavobacteriia</taxon>
        <taxon>Flavobacteriales</taxon>
        <taxon>Flavobacteriaceae</taxon>
        <taxon>Lacinutrix</taxon>
    </lineage>
</organism>
<dbReference type="RefSeq" id="WP_076732038.1">
    <property type="nucleotide sequence ID" value="NZ_CP019352.1"/>
</dbReference>
<accession>A0AAC9LJD7</accession>
<evidence type="ECO:0000259" key="2">
    <source>
        <dbReference type="Pfam" id="PF13590"/>
    </source>
</evidence>
<sequence length="174" mass="19572">MKIFKYFALILCLASCAPIYVNYDYEKTTNFNEYKTYNFFSNIESGLNELDEKRLIAALDYKLNEMGLVKTQNASFYIDIKSNEFQEASRNNVGVGVGGGNRGFGGGISVGIPVGQSSINRQITIEFVDENKTGLFWQATSESSFKQNQSPEKREARFKAIVNKVLEGYPPDIK</sequence>
<dbReference type="InterPro" id="IPR025411">
    <property type="entry name" value="DUF4136"/>
</dbReference>
<reference evidence="3 4" key="1">
    <citation type="submission" date="2017-01" db="EMBL/GenBank/DDBJ databases">
        <title>Complete genome of Lacinutrix venerupis DOK2-8 isolated from seawater in Dokdo.</title>
        <authorList>
            <person name="Chi W.-J."/>
            <person name="Kim J.H."/>
        </authorList>
    </citation>
    <scope>NUCLEOTIDE SEQUENCE [LARGE SCALE GENOMIC DNA]</scope>
    <source>
        <strain evidence="3 4">DOK2-8</strain>
    </source>
</reference>
<name>A0AAC9LJD7_9FLAO</name>
<feature type="signal peptide" evidence="1">
    <location>
        <begin position="1"/>
        <end position="23"/>
    </location>
</feature>
<keyword evidence="1" id="KW-0732">Signal</keyword>
<dbReference type="EMBL" id="CP019352">
    <property type="protein sequence ID" value="APX99399.1"/>
    <property type="molecule type" value="Genomic_DNA"/>
</dbReference>
<gene>
    <name evidence="3" type="ORF">BWR22_03430</name>
</gene>
<keyword evidence="4" id="KW-1185">Reference proteome</keyword>
<protein>
    <recommendedName>
        <fullName evidence="2">DUF4136 domain-containing protein</fullName>
    </recommendedName>
</protein>
<evidence type="ECO:0000256" key="1">
    <source>
        <dbReference type="SAM" id="SignalP"/>
    </source>
</evidence>
<dbReference type="Proteomes" id="UP000187506">
    <property type="component" value="Chromosome"/>
</dbReference>